<dbReference type="SUPFAM" id="SSF51905">
    <property type="entry name" value="FAD/NAD(P)-binding domain"/>
    <property type="match status" value="1"/>
</dbReference>
<gene>
    <name evidence="3" type="ORF">MTR64_19400</name>
</gene>
<protein>
    <submittedName>
        <fullName evidence="3">Bifunctional 3-(3-hydroxy-phenyl)propionate/3-hydroxycinnamic acid hydroxylase</fullName>
        <ecNumber evidence="3">1.14.13.127</ecNumber>
    </submittedName>
</protein>
<dbReference type="InterPro" id="IPR036188">
    <property type="entry name" value="FAD/NAD-bd_sf"/>
</dbReference>
<dbReference type="InterPro" id="IPR002938">
    <property type="entry name" value="FAD-bd"/>
</dbReference>
<keyword evidence="4" id="KW-1185">Reference proteome</keyword>
<dbReference type="NCBIfam" id="NF004829">
    <property type="entry name" value="PRK06183.1-3"/>
    <property type="match status" value="1"/>
</dbReference>
<evidence type="ECO:0000313" key="4">
    <source>
        <dbReference type="Proteomes" id="UP001162880"/>
    </source>
</evidence>
<dbReference type="EMBL" id="JALHLE010000042">
    <property type="protein sequence ID" value="MCJ2180742.1"/>
    <property type="molecule type" value="Genomic_DNA"/>
</dbReference>
<dbReference type="PANTHER" id="PTHR43476:SF3">
    <property type="entry name" value="FAD-BINDING MONOOXYGENASE"/>
    <property type="match status" value="1"/>
</dbReference>
<name>A0ABT0B6N3_9SPHN</name>
<dbReference type="Gene3D" id="3.50.50.60">
    <property type="entry name" value="FAD/NAD(P)-binding domain"/>
    <property type="match status" value="1"/>
</dbReference>
<organism evidence="3 4">
    <name type="scientific">Novosphingobium album</name>
    <name type="common">ex Hu et al. 2023</name>
    <dbReference type="NCBI Taxonomy" id="2930093"/>
    <lineage>
        <taxon>Bacteria</taxon>
        <taxon>Pseudomonadati</taxon>
        <taxon>Pseudomonadota</taxon>
        <taxon>Alphaproteobacteria</taxon>
        <taxon>Sphingomonadales</taxon>
        <taxon>Sphingomonadaceae</taxon>
        <taxon>Novosphingobium</taxon>
    </lineage>
</organism>
<dbReference type="PANTHER" id="PTHR43476">
    <property type="entry name" value="3-(3-HYDROXY-PHENYL)PROPIONATE/3-HYDROXYCINNAMIC ACID HYDROXYLASE"/>
    <property type="match status" value="1"/>
</dbReference>
<dbReference type="RefSeq" id="WP_243996191.1">
    <property type="nucleotide sequence ID" value="NZ_JALHLE010000042.1"/>
</dbReference>
<dbReference type="InterPro" id="IPR050631">
    <property type="entry name" value="PheA/TfdB_FAD_monoxygenase"/>
</dbReference>
<proteinExistence type="predicted"/>
<evidence type="ECO:0000313" key="3">
    <source>
        <dbReference type="EMBL" id="MCJ2180742.1"/>
    </source>
</evidence>
<dbReference type="EC" id="1.14.13.127" evidence="3"/>
<comment type="caution">
    <text evidence="3">The sequence shown here is derived from an EMBL/GenBank/DDBJ whole genome shotgun (WGS) entry which is preliminary data.</text>
</comment>
<reference evidence="3" key="1">
    <citation type="submission" date="2022-03" db="EMBL/GenBank/DDBJ databases">
        <title>Identification of a novel bacterium isolated from mangrove sediments.</title>
        <authorList>
            <person name="Pan X."/>
        </authorList>
    </citation>
    <scope>NUCLEOTIDE SEQUENCE</scope>
    <source>
        <strain evidence="3">B2580</strain>
    </source>
</reference>
<feature type="domain" description="FAD-binding" evidence="2">
    <location>
        <begin position="5"/>
        <end position="351"/>
    </location>
</feature>
<dbReference type="Gene3D" id="3.30.70.2450">
    <property type="match status" value="1"/>
</dbReference>
<sequence length="530" mass="58080">MSKLYDVVIVGYGPVSQLFALALGRQGRSVAIVERWKERYPLPRAVSIDHELFRVLSANGLGALMPRFSHTASRYEWFNADWKELLALDTAAEAVSGVPLVHYLHQPTLEESIDSAVAKLDCVDLLCGKEALAIGQDADSAWVDIEDIDTGVAERITGRFVLGCDGANSTVRETIGGGRDDLGFQANWLVVDVLLKDGVTIEKLGIPPSGQFCDPARPTTIVPGGVRDGQVFRRWEFMLLPGTEPEEMEDEEKIWELLAPWANRDQVELVRHKVYNFRSLVANRWRDRRVLIAGDAAHVMPPFLGQGMCSGLRDVWNLAWRFDLVLDGKADARLLDGYQTERSPHVRQFIEMSIFLGKIICIPDEITANERDRAFFAGEHPPFPPYPILTQGLLRRDGQGQPVAGAGELSPHGQIAWQGRTGPMDDLTGQGFLLISREDIAVPDALRGIRLHKLVFADAANGGNAEDIDGRIVSFLDARGWSAMLVRPDFYIYGGAAAGEEASLLSGFASDLAAEGAVLESVGSAHSVTA</sequence>
<dbReference type="GO" id="GO:0008688">
    <property type="term" value="F:3-(3-hydroxyphenyl)propionate hydroxylase activity"/>
    <property type="evidence" value="ECO:0007669"/>
    <property type="project" value="UniProtKB-EC"/>
</dbReference>
<keyword evidence="1 3" id="KW-0560">Oxidoreductase</keyword>
<dbReference type="Proteomes" id="UP001162880">
    <property type="component" value="Unassembled WGS sequence"/>
</dbReference>
<evidence type="ECO:0000259" key="2">
    <source>
        <dbReference type="Pfam" id="PF01494"/>
    </source>
</evidence>
<evidence type="ECO:0000256" key="1">
    <source>
        <dbReference type="ARBA" id="ARBA00023002"/>
    </source>
</evidence>
<dbReference type="PRINTS" id="PR00420">
    <property type="entry name" value="RNGMNOXGNASE"/>
</dbReference>
<dbReference type="Pfam" id="PF01494">
    <property type="entry name" value="FAD_binding_3"/>
    <property type="match status" value="1"/>
</dbReference>
<accession>A0ABT0B6N3</accession>